<dbReference type="Pfam" id="PF02078">
    <property type="entry name" value="Synapsin"/>
    <property type="match status" value="1"/>
</dbReference>
<evidence type="ECO:0000313" key="9">
    <source>
        <dbReference type="RefSeq" id="XP_022248185.1"/>
    </source>
</evidence>
<evidence type="ECO:0000256" key="5">
    <source>
        <dbReference type="PROSITE-ProRule" id="PRU00409"/>
    </source>
</evidence>
<comment type="similarity">
    <text evidence="1">Belongs to the synapsin family.</text>
</comment>
<proteinExistence type="inferred from homology"/>
<dbReference type="Proteomes" id="UP000694941">
    <property type="component" value="Unplaced"/>
</dbReference>
<feature type="region of interest" description="Disordered" evidence="6">
    <location>
        <begin position="521"/>
        <end position="675"/>
    </location>
</feature>
<evidence type="ECO:0000313" key="8">
    <source>
        <dbReference type="Proteomes" id="UP000694941"/>
    </source>
</evidence>
<dbReference type="InterPro" id="IPR020897">
    <property type="entry name" value="Synapsin_pre-ATP-grasp_dom"/>
</dbReference>
<sequence length="688" mass="76180">IQGVSSAFSFSPNTCLQTSISRSKLTPTAKISFTSFRQSFASTTSYLRRRFSSGDLSGEIEDEQERHEQPPRVEPLQQSRDSDLSLNLRPSSTTSAPSSPAKNVTSFLTRGTSLTGTSSVRTAYTKEKHKTLLIMDDFNTDWSKYFRGKRIQGDWDIRVEQAELKDITLSAHSETGTTVSMVVDRNGTKVVRSFRPDFLLIRQHIRDACEDYRNLLLGFKYGGVPSINTLHSLYNFQDKPWVFSQLLHIQRRLGKENFPLMEQTFYPNHKEMLSASKFPCVVKIGHAHGGMGKIKVDNHMAFQDVSSLVAVTKKYCVVEPYIDAKYDIHIQKIGNNYKAYMRKSISGCWKANIGSAMLEQVQMTDRYKQWVDEVSEMFGGLDICAIEALQGKDGREYISEVNDSSMTLLGDSQEEDRRQISDLVVQRMQTFCKPLVSGERPQEPPVEKQETGHTERNTKGKQPIHSRESHSRQGSVTSSLAGFLGLDKQTPRSSLSGTTATDDQPRGDHITQAIDQPVVGTPQVQRHNSQQRAPPISQVGAPQPRGPPPPPPQAGSNAPQQRTPSAAPQISGNVTQQRVPPAPPQASAPSSTGTAPRRGSQSSIGSAESGQTPTPTVQMPTQQRPSQQPPMQRPGQPAVPVVPPRPPDRGTSSLFRRDSQPVPEKGPEDPDDTMKNLRKTFAGIFGDM</sequence>
<feature type="compositionally biased region" description="Pro residues" evidence="6">
    <location>
        <begin position="544"/>
        <end position="553"/>
    </location>
</feature>
<dbReference type="RefSeq" id="XP_022248185.1">
    <property type="nucleotide sequence ID" value="XM_022392477.1"/>
</dbReference>
<feature type="region of interest" description="Disordered" evidence="6">
    <location>
        <begin position="54"/>
        <end position="107"/>
    </location>
</feature>
<organism evidence="8 9">
    <name type="scientific">Limulus polyphemus</name>
    <name type="common">Atlantic horseshoe crab</name>
    <dbReference type="NCBI Taxonomy" id="6850"/>
    <lineage>
        <taxon>Eukaryota</taxon>
        <taxon>Metazoa</taxon>
        <taxon>Ecdysozoa</taxon>
        <taxon>Arthropoda</taxon>
        <taxon>Chelicerata</taxon>
        <taxon>Merostomata</taxon>
        <taxon>Xiphosura</taxon>
        <taxon>Limulidae</taxon>
        <taxon>Limulus</taxon>
    </lineage>
</organism>
<feature type="compositionally biased region" description="Low complexity" evidence="6">
    <location>
        <begin position="90"/>
        <end position="107"/>
    </location>
</feature>
<dbReference type="InterPro" id="IPR001359">
    <property type="entry name" value="Synapsin"/>
</dbReference>
<dbReference type="InterPro" id="IPR020898">
    <property type="entry name" value="Synapsin_ATP-bd_dom"/>
</dbReference>
<dbReference type="InterPro" id="IPR011761">
    <property type="entry name" value="ATP-grasp"/>
</dbReference>
<evidence type="ECO:0000256" key="6">
    <source>
        <dbReference type="SAM" id="MobiDB-lite"/>
    </source>
</evidence>
<dbReference type="SUPFAM" id="SSF52440">
    <property type="entry name" value="PreATP-grasp domain"/>
    <property type="match status" value="1"/>
</dbReference>
<dbReference type="GeneID" id="106464715"/>
<feature type="compositionally biased region" description="Low complexity" evidence="6">
    <location>
        <begin position="611"/>
        <end position="626"/>
    </location>
</feature>
<evidence type="ECO:0000259" key="7">
    <source>
        <dbReference type="PROSITE" id="PS50975"/>
    </source>
</evidence>
<keyword evidence="8" id="KW-1185">Reference proteome</keyword>
<feature type="compositionally biased region" description="Polar residues" evidence="6">
    <location>
        <begin position="599"/>
        <end position="610"/>
    </location>
</feature>
<comment type="subcellular location">
    <subcellularLocation>
        <location evidence="4">Synapse</location>
    </subcellularLocation>
</comment>
<dbReference type="InterPro" id="IPR016185">
    <property type="entry name" value="PreATP-grasp_dom_sf"/>
</dbReference>
<name>A0ABM1SX29_LIMPO</name>
<keyword evidence="5" id="KW-0067">ATP-binding</keyword>
<dbReference type="PANTHER" id="PTHR10841:SF17">
    <property type="entry name" value="SYNAPSIN"/>
    <property type="match status" value="1"/>
</dbReference>
<feature type="compositionally biased region" description="Low complexity" evidence="6">
    <location>
        <begin position="587"/>
        <end position="596"/>
    </location>
</feature>
<dbReference type="InterPro" id="IPR013815">
    <property type="entry name" value="ATP_grasp_subdomain_1"/>
</dbReference>
<dbReference type="Gene3D" id="3.30.470.20">
    <property type="entry name" value="ATP-grasp fold, B domain"/>
    <property type="match status" value="1"/>
</dbReference>
<dbReference type="SUPFAM" id="SSF56059">
    <property type="entry name" value="Glutathione synthetase ATP-binding domain-like"/>
    <property type="match status" value="1"/>
</dbReference>
<gene>
    <name evidence="9" type="primary">LOC106464715</name>
</gene>
<dbReference type="PROSITE" id="PS50975">
    <property type="entry name" value="ATP_GRASP"/>
    <property type="match status" value="1"/>
</dbReference>
<keyword evidence="2" id="KW-0597">Phosphoprotein</keyword>
<feature type="non-terminal residue" evidence="9">
    <location>
        <position position="1"/>
    </location>
</feature>
<evidence type="ECO:0000256" key="2">
    <source>
        <dbReference type="ARBA" id="ARBA00022553"/>
    </source>
</evidence>
<dbReference type="PRINTS" id="PR01368">
    <property type="entry name" value="SYNAPSIN"/>
</dbReference>
<reference evidence="9" key="1">
    <citation type="submission" date="2025-08" db="UniProtKB">
        <authorList>
            <consortium name="RefSeq"/>
        </authorList>
    </citation>
    <scope>IDENTIFICATION</scope>
    <source>
        <tissue evidence="9">Muscle</tissue>
    </source>
</reference>
<evidence type="ECO:0000256" key="4">
    <source>
        <dbReference type="ARBA" id="ARBA00034103"/>
    </source>
</evidence>
<feature type="compositionally biased region" description="Polar residues" evidence="6">
    <location>
        <begin position="491"/>
        <end position="502"/>
    </location>
</feature>
<feature type="compositionally biased region" description="Basic and acidic residues" evidence="6">
    <location>
        <begin position="655"/>
        <end position="675"/>
    </location>
</feature>
<dbReference type="Gene3D" id="3.30.1490.20">
    <property type="entry name" value="ATP-grasp fold, A domain"/>
    <property type="match status" value="1"/>
</dbReference>
<feature type="compositionally biased region" description="Polar residues" evidence="6">
    <location>
        <begin position="562"/>
        <end position="574"/>
    </location>
</feature>
<feature type="compositionally biased region" description="Polar residues" evidence="6">
    <location>
        <begin position="76"/>
        <end position="89"/>
    </location>
</feature>
<feature type="compositionally biased region" description="Basic and acidic residues" evidence="6">
    <location>
        <begin position="440"/>
        <end position="458"/>
    </location>
</feature>
<dbReference type="Pfam" id="PF02750">
    <property type="entry name" value="Synapsin_C"/>
    <property type="match status" value="1"/>
</dbReference>
<dbReference type="PANTHER" id="PTHR10841">
    <property type="entry name" value="SYNAPSIN"/>
    <property type="match status" value="1"/>
</dbReference>
<protein>
    <submittedName>
        <fullName evidence="9">Synapsin-like</fullName>
    </submittedName>
</protein>
<evidence type="ECO:0000256" key="3">
    <source>
        <dbReference type="ARBA" id="ARBA00023018"/>
    </source>
</evidence>
<feature type="domain" description="ATP-grasp" evidence="7">
    <location>
        <begin position="250"/>
        <end position="429"/>
    </location>
</feature>
<feature type="region of interest" description="Disordered" evidence="6">
    <location>
        <begin position="432"/>
        <end position="508"/>
    </location>
</feature>
<evidence type="ECO:0000256" key="1">
    <source>
        <dbReference type="ARBA" id="ARBA00008243"/>
    </source>
</evidence>
<keyword evidence="3" id="KW-0770">Synapse</keyword>
<dbReference type="Gene3D" id="3.40.50.20">
    <property type="match status" value="1"/>
</dbReference>
<feature type="compositionally biased region" description="Polar residues" evidence="6">
    <location>
        <begin position="522"/>
        <end position="532"/>
    </location>
</feature>
<accession>A0ABM1SX29</accession>
<keyword evidence="5" id="KW-0547">Nucleotide-binding</keyword>